<dbReference type="EMBL" id="ATBP01000055">
    <property type="protein sequence ID" value="ETR73502.1"/>
    <property type="molecule type" value="Genomic_DNA"/>
</dbReference>
<evidence type="ECO:0000256" key="1">
    <source>
        <dbReference type="ARBA" id="ARBA00001561"/>
    </source>
</evidence>
<dbReference type="PANTHER" id="PTHR30404">
    <property type="entry name" value="N-ACETYLMURAMOYL-L-ALANINE AMIDASE"/>
    <property type="match status" value="1"/>
</dbReference>
<comment type="caution">
    <text evidence="5">The sequence shown here is derived from an EMBL/GenBank/DDBJ whole genome shotgun (WGS) entry which is preliminary data.</text>
</comment>
<keyword evidence="3" id="KW-0378">Hydrolase</keyword>
<dbReference type="Proteomes" id="UP000189670">
    <property type="component" value="Unassembled WGS sequence"/>
</dbReference>
<evidence type="ECO:0000256" key="2">
    <source>
        <dbReference type="ARBA" id="ARBA00011901"/>
    </source>
</evidence>
<dbReference type="InterPro" id="IPR050695">
    <property type="entry name" value="N-acetylmuramoyl_amidase_3"/>
</dbReference>
<sequence>MKGQCEVLLTRKTDSHIPLLERTSMANNAQPMAFISIHVGASFRLYPKGVRTYYWQSGQGESFYEHSITETESDNHPLLWDHLQRYHLNSSKTLAQCVHNSILSHVNLYNRKIVGAPLFVLAGADMPAILIEIANITRPKSEKRLLHTPFLDKIARGITHGIDQFIKKMHII</sequence>
<dbReference type="AlphaFoldDB" id="A0A1V1PF11"/>
<dbReference type="PANTHER" id="PTHR30404:SF0">
    <property type="entry name" value="N-ACETYLMURAMOYL-L-ALANINE AMIDASE AMIC"/>
    <property type="match status" value="1"/>
</dbReference>
<organism evidence="5 6">
    <name type="scientific">Candidatus Magnetoglobus multicellularis str. Araruama</name>
    <dbReference type="NCBI Taxonomy" id="890399"/>
    <lineage>
        <taxon>Bacteria</taxon>
        <taxon>Pseudomonadati</taxon>
        <taxon>Thermodesulfobacteriota</taxon>
        <taxon>Desulfobacteria</taxon>
        <taxon>Desulfobacterales</taxon>
        <taxon>Desulfobacteraceae</taxon>
        <taxon>Candidatus Magnetoglobus</taxon>
    </lineage>
</organism>
<dbReference type="EC" id="3.5.1.28" evidence="2"/>
<comment type="catalytic activity">
    <reaction evidence="1">
        <text>Hydrolyzes the link between N-acetylmuramoyl residues and L-amino acid residues in certain cell-wall glycopeptides.</text>
        <dbReference type="EC" id="3.5.1.28"/>
    </reaction>
</comment>
<protein>
    <recommendedName>
        <fullName evidence="2">N-acetylmuramoyl-L-alanine amidase</fullName>
        <ecNumber evidence="2">3.5.1.28</ecNumber>
    </recommendedName>
</protein>
<dbReference type="GO" id="GO:0030288">
    <property type="term" value="C:outer membrane-bounded periplasmic space"/>
    <property type="evidence" value="ECO:0007669"/>
    <property type="project" value="TreeGrafter"/>
</dbReference>
<accession>A0A1V1PF11</accession>
<dbReference type="GO" id="GO:0008745">
    <property type="term" value="F:N-acetylmuramoyl-L-alanine amidase activity"/>
    <property type="evidence" value="ECO:0007669"/>
    <property type="project" value="UniProtKB-EC"/>
</dbReference>
<dbReference type="SMART" id="SM00646">
    <property type="entry name" value="Ami_3"/>
    <property type="match status" value="1"/>
</dbReference>
<gene>
    <name evidence="5" type="ORF">OMM_00894</name>
</gene>
<dbReference type="Pfam" id="PF01520">
    <property type="entry name" value="Amidase_3"/>
    <property type="match status" value="1"/>
</dbReference>
<evidence type="ECO:0000256" key="3">
    <source>
        <dbReference type="ARBA" id="ARBA00022801"/>
    </source>
</evidence>
<evidence type="ECO:0000313" key="6">
    <source>
        <dbReference type="Proteomes" id="UP000189670"/>
    </source>
</evidence>
<dbReference type="CDD" id="cd02696">
    <property type="entry name" value="MurNAc-LAA"/>
    <property type="match status" value="1"/>
</dbReference>
<evidence type="ECO:0000313" key="5">
    <source>
        <dbReference type="EMBL" id="ETR73502.1"/>
    </source>
</evidence>
<evidence type="ECO:0000259" key="4">
    <source>
        <dbReference type="SMART" id="SM00646"/>
    </source>
</evidence>
<proteinExistence type="predicted"/>
<dbReference type="Gene3D" id="3.40.630.40">
    <property type="entry name" value="Zn-dependent exopeptidases"/>
    <property type="match status" value="1"/>
</dbReference>
<feature type="domain" description="MurNAc-LAA" evidence="4">
    <location>
        <begin position="23"/>
        <end position="163"/>
    </location>
</feature>
<name>A0A1V1PF11_9BACT</name>
<dbReference type="InterPro" id="IPR002508">
    <property type="entry name" value="MurNAc-LAA_cat"/>
</dbReference>
<dbReference type="GO" id="GO:0009253">
    <property type="term" value="P:peptidoglycan catabolic process"/>
    <property type="evidence" value="ECO:0007669"/>
    <property type="project" value="InterPro"/>
</dbReference>
<reference evidence="6" key="1">
    <citation type="submission" date="2012-11" db="EMBL/GenBank/DDBJ databases">
        <authorList>
            <person name="Lucero-Rivera Y.E."/>
            <person name="Tovar-Ramirez D."/>
        </authorList>
    </citation>
    <scope>NUCLEOTIDE SEQUENCE [LARGE SCALE GENOMIC DNA]</scope>
    <source>
        <strain evidence="6">Araruama</strain>
    </source>
</reference>
<dbReference type="SUPFAM" id="SSF53187">
    <property type="entry name" value="Zn-dependent exopeptidases"/>
    <property type="match status" value="1"/>
</dbReference>